<reference evidence="1 2" key="1">
    <citation type="submission" date="2024-03" db="EMBL/GenBank/DDBJ databases">
        <title>Actinomycetospora sp. OC33-EN07, a novel actinomycete isolated from wild orchid (Aerides multiflora).</title>
        <authorList>
            <person name="Suriyachadkun C."/>
        </authorList>
    </citation>
    <scope>NUCLEOTIDE SEQUENCE [LARGE SCALE GENOMIC DNA]</scope>
    <source>
        <strain evidence="1 2">OC33-EN07</strain>
    </source>
</reference>
<comment type="caution">
    <text evidence="1">The sequence shown here is derived from an EMBL/GenBank/DDBJ whole genome shotgun (WGS) entry which is preliminary data.</text>
</comment>
<name>A0ABU8M6C4_9PSEU</name>
<gene>
    <name evidence="1" type="ORF">WCD58_17060</name>
</gene>
<proteinExistence type="predicted"/>
<dbReference type="InterPro" id="IPR011009">
    <property type="entry name" value="Kinase-like_dom_sf"/>
</dbReference>
<evidence type="ECO:0000313" key="2">
    <source>
        <dbReference type="Proteomes" id="UP001369736"/>
    </source>
</evidence>
<sequence length="298" mass="32051">MSERGTDAWRDHVLAWIATATGLHPAGEVVQRHRAWSTVLRVPTADGPVWLKEPAPGMASEVGLHALLARVAPDAVATPLAVDLEHHRLLLPDTGPSVRDDGADPSAAMTAALARYADLQRRVAPHLDAMRALGVPDASPAALPARYDEALAAIGGHGDRARVRRWSEELDGTAPSTVDHQDLHVGNVLRDGRFADWGDAVLAHPFASLLVALGSLRRTLHVSETDPAITRPRDAYLEVYSDLGTREELRARAETACRAGVIARALTWQRGAAGDPRFVDTPREVLDLVGDPDWLAGT</sequence>
<protein>
    <submittedName>
        <fullName evidence="1">Aminoglycoside phosphotransferase family protein</fullName>
    </submittedName>
</protein>
<keyword evidence="2" id="KW-1185">Reference proteome</keyword>
<dbReference type="Proteomes" id="UP001369736">
    <property type="component" value="Unassembled WGS sequence"/>
</dbReference>
<dbReference type="SUPFAM" id="SSF56112">
    <property type="entry name" value="Protein kinase-like (PK-like)"/>
    <property type="match status" value="1"/>
</dbReference>
<dbReference type="EMBL" id="JBBEGM010000006">
    <property type="protein sequence ID" value="MEJ2862884.1"/>
    <property type="molecule type" value="Genomic_DNA"/>
</dbReference>
<accession>A0ABU8M6C4</accession>
<evidence type="ECO:0000313" key="1">
    <source>
        <dbReference type="EMBL" id="MEJ2862884.1"/>
    </source>
</evidence>
<dbReference type="RefSeq" id="WP_337704251.1">
    <property type="nucleotide sequence ID" value="NZ_JBBEGM010000006.1"/>
</dbReference>
<organism evidence="1 2">
    <name type="scientific">Actinomycetospora flava</name>
    <dbReference type="NCBI Taxonomy" id="3129232"/>
    <lineage>
        <taxon>Bacteria</taxon>
        <taxon>Bacillati</taxon>
        <taxon>Actinomycetota</taxon>
        <taxon>Actinomycetes</taxon>
        <taxon>Pseudonocardiales</taxon>
        <taxon>Pseudonocardiaceae</taxon>
        <taxon>Actinomycetospora</taxon>
    </lineage>
</organism>